<sequence length="283" mass="33023">MTAYLVYVLRAKTHDWVRRLDNAFEEAVEHRDYPLASTLRMESQAAEADIEKAAIEAERLRQEREMSGQYLLHKEIAHWEELTREMRAKGEEHIREVQQRHKVERQRLKRRTSGTDPDLQEMEKEREREMRDPAVSTLLVQEHHLAKLGLFGDATYTSRITNEVVEKVRARKAEAAEQERLASLVRLKERQAVELAAARARVQSDAKKHERRREAALRTVRKRLGIQRSIAQTAFTAEFIKAQHEKVDRSIVHHRSAYEETSASFLGSRMLEQVRRETSLGGQ</sequence>
<organism evidence="3 4">
    <name type="scientific">Kipferlia bialata</name>
    <dbReference type="NCBI Taxonomy" id="797122"/>
    <lineage>
        <taxon>Eukaryota</taxon>
        <taxon>Metamonada</taxon>
        <taxon>Carpediemonas-like organisms</taxon>
        <taxon>Kipferlia</taxon>
    </lineage>
</organism>
<evidence type="ECO:0000256" key="2">
    <source>
        <dbReference type="SAM" id="MobiDB-lite"/>
    </source>
</evidence>
<protein>
    <submittedName>
        <fullName evidence="3">Uncharacterized protein</fullName>
    </submittedName>
</protein>
<feature type="region of interest" description="Disordered" evidence="2">
    <location>
        <begin position="93"/>
        <end position="126"/>
    </location>
</feature>
<accession>A0A9K3D4G2</accession>
<proteinExistence type="predicted"/>
<feature type="coiled-coil region" evidence="1">
    <location>
        <begin position="36"/>
        <end position="65"/>
    </location>
</feature>
<evidence type="ECO:0000256" key="1">
    <source>
        <dbReference type="SAM" id="Coils"/>
    </source>
</evidence>
<keyword evidence="1" id="KW-0175">Coiled coil</keyword>
<dbReference type="EMBL" id="BDIP01003434">
    <property type="protein sequence ID" value="GIQ87698.1"/>
    <property type="molecule type" value="Genomic_DNA"/>
</dbReference>
<dbReference type="AlphaFoldDB" id="A0A9K3D4G2"/>
<comment type="caution">
    <text evidence="3">The sequence shown here is derived from an EMBL/GenBank/DDBJ whole genome shotgun (WGS) entry which is preliminary data.</text>
</comment>
<dbReference type="Proteomes" id="UP000265618">
    <property type="component" value="Unassembled WGS sequence"/>
</dbReference>
<name>A0A9K3D4G2_9EUKA</name>
<gene>
    <name evidence="3" type="ORF">KIPB_009793</name>
</gene>
<evidence type="ECO:0000313" key="4">
    <source>
        <dbReference type="Proteomes" id="UP000265618"/>
    </source>
</evidence>
<evidence type="ECO:0000313" key="3">
    <source>
        <dbReference type="EMBL" id="GIQ87698.1"/>
    </source>
</evidence>
<feature type="compositionally biased region" description="Basic residues" evidence="2">
    <location>
        <begin position="102"/>
        <end position="112"/>
    </location>
</feature>
<reference evidence="3 4" key="1">
    <citation type="journal article" date="2018" name="PLoS ONE">
        <title>The draft genome of Kipferlia bialata reveals reductive genome evolution in fornicate parasites.</title>
        <authorList>
            <person name="Tanifuji G."/>
            <person name="Takabayashi S."/>
            <person name="Kume K."/>
            <person name="Takagi M."/>
            <person name="Nakayama T."/>
            <person name="Kamikawa R."/>
            <person name="Inagaki Y."/>
            <person name="Hashimoto T."/>
        </authorList>
    </citation>
    <scope>NUCLEOTIDE SEQUENCE [LARGE SCALE GENOMIC DNA]</scope>
    <source>
        <strain evidence="3">NY0173</strain>
    </source>
</reference>
<keyword evidence="4" id="KW-1185">Reference proteome</keyword>